<proteinExistence type="predicted"/>
<evidence type="ECO:0000313" key="4">
    <source>
        <dbReference type="Proteomes" id="UP001196413"/>
    </source>
</evidence>
<evidence type="ECO:0000259" key="2">
    <source>
        <dbReference type="Pfam" id="PF00620"/>
    </source>
</evidence>
<accession>A0AAD5QRH3</accession>
<dbReference type="AlphaFoldDB" id="A0AAD5QRH3"/>
<protein>
    <recommendedName>
        <fullName evidence="2">Rho-GAP domain-containing protein</fullName>
    </recommendedName>
</protein>
<reference evidence="3" key="1">
    <citation type="submission" date="2021-06" db="EMBL/GenBank/DDBJ databases">
        <title>Parelaphostrongylus tenuis whole genome reference sequence.</title>
        <authorList>
            <person name="Garwood T.J."/>
            <person name="Larsen P.A."/>
            <person name="Fountain-Jones N.M."/>
            <person name="Garbe J.R."/>
            <person name="Macchietto M.G."/>
            <person name="Kania S.A."/>
            <person name="Gerhold R.W."/>
            <person name="Richards J.E."/>
            <person name="Wolf T.M."/>
        </authorList>
    </citation>
    <scope>NUCLEOTIDE SEQUENCE</scope>
    <source>
        <strain evidence="3">MNPRO001-30</strain>
        <tissue evidence="3">Meninges</tissue>
    </source>
</reference>
<evidence type="ECO:0000313" key="3">
    <source>
        <dbReference type="EMBL" id="KAJ1358855.1"/>
    </source>
</evidence>
<dbReference type="Pfam" id="PF00620">
    <property type="entry name" value="RhoGAP"/>
    <property type="match status" value="1"/>
</dbReference>
<name>A0AAD5QRH3_PARTN</name>
<keyword evidence="4" id="KW-1185">Reference proteome</keyword>
<feature type="domain" description="Rho-GAP" evidence="2">
    <location>
        <begin position="26"/>
        <end position="77"/>
    </location>
</feature>
<organism evidence="3 4">
    <name type="scientific">Parelaphostrongylus tenuis</name>
    <name type="common">Meningeal worm</name>
    <dbReference type="NCBI Taxonomy" id="148309"/>
    <lineage>
        <taxon>Eukaryota</taxon>
        <taxon>Metazoa</taxon>
        <taxon>Ecdysozoa</taxon>
        <taxon>Nematoda</taxon>
        <taxon>Chromadorea</taxon>
        <taxon>Rhabditida</taxon>
        <taxon>Rhabditina</taxon>
        <taxon>Rhabditomorpha</taxon>
        <taxon>Strongyloidea</taxon>
        <taxon>Metastrongylidae</taxon>
        <taxon>Parelaphostrongylus</taxon>
    </lineage>
</organism>
<comment type="caution">
    <text evidence="3">The sequence shown here is derived from an EMBL/GenBank/DDBJ whole genome shotgun (WGS) entry which is preliminary data.</text>
</comment>
<dbReference type="SUPFAM" id="SSF48350">
    <property type="entry name" value="GTPase activation domain, GAP"/>
    <property type="match status" value="1"/>
</dbReference>
<dbReference type="InterPro" id="IPR000198">
    <property type="entry name" value="RhoGAP_dom"/>
</dbReference>
<evidence type="ECO:0000256" key="1">
    <source>
        <dbReference type="SAM" id="MobiDB-lite"/>
    </source>
</evidence>
<dbReference type="EMBL" id="JAHQIW010003495">
    <property type="protein sequence ID" value="KAJ1358855.1"/>
    <property type="molecule type" value="Genomic_DNA"/>
</dbReference>
<sequence length="88" mass="9944">MVNYAPDKVKNNGGGTYFTNQSPKKSLRQREMMECGSKIERGLVPDYKMYDTHVLASLLKNYLRSIPSNILLNSKYEVDERGSGRSGP</sequence>
<dbReference type="GO" id="GO:0007165">
    <property type="term" value="P:signal transduction"/>
    <property type="evidence" value="ECO:0007669"/>
    <property type="project" value="InterPro"/>
</dbReference>
<dbReference type="Gene3D" id="1.10.555.10">
    <property type="entry name" value="Rho GTPase activation protein"/>
    <property type="match status" value="1"/>
</dbReference>
<feature type="region of interest" description="Disordered" evidence="1">
    <location>
        <begin position="1"/>
        <end position="29"/>
    </location>
</feature>
<dbReference type="InterPro" id="IPR008936">
    <property type="entry name" value="Rho_GTPase_activation_prot"/>
</dbReference>
<dbReference type="Proteomes" id="UP001196413">
    <property type="component" value="Unassembled WGS sequence"/>
</dbReference>
<gene>
    <name evidence="3" type="ORF">KIN20_017397</name>
</gene>